<evidence type="ECO:0000256" key="1">
    <source>
        <dbReference type="SAM" id="MobiDB-lite"/>
    </source>
</evidence>
<dbReference type="EMBL" id="JBBBZM010000212">
    <property type="protein sequence ID" value="KAL0631785.1"/>
    <property type="molecule type" value="Genomic_DNA"/>
</dbReference>
<evidence type="ECO:0000313" key="3">
    <source>
        <dbReference type="EMBL" id="KAL0631785.1"/>
    </source>
</evidence>
<evidence type="ECO:0000259" key="2">
    <source>
        <dbReference type="Pfam" id="PF24355"/>
    </source>
</evidence>
<name>A0ABR3G763_9PEZI</name>
<comment type="caution">
    <text evidence="3">The sequence shown here is derived from an EMBL/GenBank/DDBJ whole genome shotgun (WGS) entry which is preliminary data.</text>
</comment>
<dbReference type="PANTHER" id="PTHR39611">
    <property type="entry name" value="HYDROXYPROLINE-RICH GLYCOPROTEIN DZ-HRGP-RELATED"/>
    <property type="match status" value="1"/>
</dbReference>
<dbReference type="Pfam" id="PF24355">
    <property type="entry name" value="DUF7514"/>
    <property type="match status" value="1"/>
</dbReference>
<gene>
    <name evidence="3" type="ORF">Q9L58_009354</name>
</gene>
<feature type="region of interest" description="Disordered" evidence="1">
    <location>
        <begin position="192"/>
        <end position="324"/>
    </location>
</feature>
<feature type="compositionally biased region" description="Pro residues" evidence="1">
    <location>
        <begin position="254"/>
        <end position="263"/>
    </location>
</feature>
<feature type="compositionally biased region" description="Basic and acidic residues" evidence="1">
    <location>
        <begin position="192"/>
        <end position="207"/>
    </location>
</feature>
<keyword evidence="4" id="KW-1185">Reference proteome</keyword>
<sequence length="571" mass="63867">MTPPPKPLSPAAYWGYLISPDHPTQPTPLFRNLLLAIANYIVCRFASSAQPEDGNASSGPRDVHCLTPEKIASFYHAVGGDLDDLFLNTPSPKLSSIYMTLGCSHSLQPTPNDDFVPPSIPALTSRGFVIWQTIQLLLDPEEHVPYLQEAARIFPLVNPENNQPFPREIPKEAFPSNPDQETVRWHDEMFAKQSAKEAAAEKKDASKHGKVQVPVPGEHVDTSRYTEYHHHHHHPQYAEQQYASRSRKSRRHPPAAPAPAPDPPVEDERYSRSAPGADQFGRSHSRHHSQHPPEPIFTSDSEGIHSRSHHGRHHSRRGTREREFSKPYVYENGVVTPIVSVFPAVIDLGDGVHILSDQMPSSPPLPPNSHFRHAHQNYHPPTVSAPEVLSCSSSYSDLNGAYHSHHHSPQHLSQTHRDHSRPRSSSPIRHVEPPLRKSQSAYYYAQDPPVHTHTKSRSRSGGSGRRIRQNISDMDSDVSDANITAPLWAIQAERIRAEEDERENIRRRGHSKDDDRRHRRSVNTGVERGDAWEYSGGGGGGGGSGRSGGSKRYYRVFNPGPVEGLRGAYFY</sequence>
<accession>A0ABR3G763</accession>
<feature type="compositionally biased region" description="Gly residues" evidence="1">
    <location>
        <begin position="535"/>
        <end position="548"/>
    </location>
</feature>
<dbReference type="Proteomes" id="UP001447188">
    <property type="component" value="Unassembled WGS sequence"/>
</dbReference>
<feature type="compositionally biased region" description="Basic and acidic residues" evidence="1">
    <location>
        <begin position="499"/>
        <end position="516"/>
    </location>
</feature>
<organism evidence="3 4">
    <name type="scientific">Discina gigas</name>
    <dbReference type="NCBI Taxonomy" id="1032678"/>
    <lineage>
        <taxon>Eukaryota</taxon>
        <taxon>Fungi</taxon>
        <taxon>Dikarya</taxon>
        <taxon>Ascomycota</taxon>
        <taxon>Pezizomycotina</taxon>
        <taxon>Pezizomycetes</taxon>
        <taxon>Pezizales</taxon>
        <taxon>Discinaceae</taxon>
        <taxon>Discina</taxon>
    </lineage>
</organism>
<feature type="compositionally biased region" description="Basic and acidic residues" evidence="1">
    <location>
        <begin position="218"/>
        <end position="228"/>
    </location>
</feature>
<feature type="compositionally biased region" description="Basic residues" evidence="1">
    <location>
        <begin position="306"/>
        <end position="317"/>
    </location>
</feature>
<feature type="region of interest" description="Disordered" evidence="1">
    <location>
        <begin position="400"/>
        <end position="478"/>
    </location>
</feature>
<protein>
    <recommendedName>
        <fullName evidence="2">DUF7514 domain-containing protein</fullName>
    </recommendedName>
</protein>
<feature type="region of interest" description="Disordered" evidence="1">
    <location>
        <begin position="357"/>
        <end position="387"/>
    </location>
</feature>
<reference evidence="3 4" key="1">
    <citation type="submission" date="2024-02" db="EMBL/GenBank/DDBJ databases">
        <title>Discinaceae phylogenomics.</title>
        <authorList>
            <person name="Dirks A.C."/>
            <person name="James T.Y."/>
        </authorList>
    </citation>
    <scope>NUCLEOTIDE SEQUENCE [LARGE SCALE GENOMIC DNA]</scope>
    <source>
        <strain evidence="3 4">ACD0624</strain>
    </source>
</reference>
<feature type="region of interest" description="Disordered" evidence="1">
    <location>
        <begin position="499"/>
        <end position="552"/>
    </location>
</feature>
<feature type="domain" description="DUF7514" evidence="2">
    <location>
        <begin position="16"/>
        <end position="189"/>
    </location>
</feature>
<evidence type="ECO:0000313" key="4">
    <source>
        <dbReference type="Proteomes" id="UP001447188"/>
    </source>
</evidence>
<dbReference type="InterPro" id="IPR055936">
    <property type="entry name" value="DUF7514"/>
</dbReference>
<dbReference type="PANTHER" id="PTHR39611:SF2">
    <property type="entry name" value="HYDROXYPROLINE-RICH GLYCOPROTEIN DZ-HRGP"/>
    <property type="match status" value="1"/>
</dbReference>
<proteinExistence type="predicted"/>